<feature type="region of interest" description="Disordered" evidence="10">
    <location>
        <begin position="449"/>
        <end position="471"/>
    </location>
</feature>
<organism evidence="12 13">
    <name type="scientific">Benzoatithermus flavus</name>
    <dbReference type="NCBI Taxonomy" id="3108223"/>
    <lineage>
        <taxon>Bacteria</taxon>
        <taxon>Pseudomonadati</taxon>
        <taxon>Pseudomonadota</taxon>
        <taxon>Alphaproteobacteria</taxon>
        <taxon>Geminicoccales</taxon>
        <taxon>Geminicoccaceae</taxon>
        <taxon>Benzoatithermus</taxon>
    </lineage>
</organism>
<dbReference type="InterPro" id="IPR051792">
    <property type="entry name" value="GGT_bact"/>
</dbReference>
<comment type="caution">
    <text evidence="12">The sequence shown here is derived from an EMBL/GenBank/DDBJ whole genome shotgun (WGS) entry which is preliminary data.</text>
</comment>
<dbReference type="InterPro" id="IPR000101">
    <property type="entry name" value="GGT_peptidase"/>
</dbReference>
<dbReference type="PANTHER" id="PTHR43199:SF1">
    <property type="entry name" value="GLUTATHIONE HYDROLASE PROENZYME"/>
    <property type="match status" value="1"/>
</dbReference>
<dbReference type="InterPro" id="IPR029055">
    <property type="entry name" value="Ntn_hydrolases_N"/>
</dbReference>
<dbReference type="Gene3D" id="1.10.246.130">
    <property type="match status" value="1"/>
</dbReference>
<dbReference type="RefSeq" id="WP_418159296.1">
    <property type="nucleotide sequence ID" value="NZ_JBBLZC010000008.1"/>
</dbReference>
<keyword evidence="4 9" id="KW-0808">Transferase</keyword>
<accession>A0ABU8XU02</accession>
<keyword evidence="6 9" id="KW-0865">Zymogen</keyword>
<dbReference type="Gene3D" id="3.60.20.40">
    <property type="match status" value="1"/>
</dbReference>
<dbReference type="Pfam" id="PF01019">
    <property type="entry name" value="G_glu_transpept"/>
    <property type="match status" value="1"/>
</dbReference>
<dbReference type="SUPFAM" id="SSF56235">
    <property type="entry name" value="N-terminal nucleophile aminohydrolases (Ntn hydrolases)"/>
    <property type="match status" value="1"/>
</dbReference>
<dbReference type="EMBL" id="JBBLZC010000008">
    <property type="protein sequence ID" value="MEK0083447.1"/>
    <property type="molecule type" value="Genomic_DNA"/>
</dbReference>
<dbReference type="GO" id="GO:0103068">
    <property type="term" value="F:leukotriene C4 gamma-glutamyl transferase activity"/>
    <property type="evidence" value="ECO:0007669"/>
    <property type="project" value="UniProtKB-EC"/>
</dbReference>
<evidence type="ECO:0000256" key="10">
    <source>
        <dbReference type="SAM" id="MobiDB-lite"/>
    </source>
</evidence>
<comment type="catalytic activity">
    <reaction evidence="2 9">
        <text>glutathione + H2O = L-cysteinylglycine + L-glutamate</text>
        <dbReference type="Rhea" id="RHEA:28807"/>
        <dbReference type="ChEBI" id="CHEBI:15377"/>
        <dbReference type="ChEBI" id="CHEBI:29985"/>
        <dbReference type="ChEBI" id="CHEBI:57925"/>
        <dbReference type="ChEBI" id="CHEBI:61694"/>
        <dbReference type="EC" id="3.4.19.13"/>
    </reaction>
</comment>
<evidence type="ECO:0000256" key="11">
    <source>
        <dbReference type="SAM" id="SignalP"/>
    </source>
</evidence>
<evidence type="ECO:0000256" key="8">
    <source>
        <dbReference type="ARBA" id="ARBA00047417"/>
    </source>
</evidence>
<protein>
    <recommendedName>
        <fullName evidence="9">Glutathione hydrolase proenzyme</fullName>
        <ecNumber evidence="9">2.3.2.2</ecNumber>
        <ecNumber evidence="9">3.4.19.13</ecNumber>
    </recommendedName>
    <component>
        <recommendedName>
            <fullName evidence="9">Glutathione hydrolase large chain</fullName>
        </recommendedName>
    </component>
    <component>
        <recommendedName>
            <fullName evidence="9">Glutathione hydrolase small chain</fullName>
        </recommendedName>
    </component>
</protein>
<keyword evidence="9" id="KW-0317">Glutathione biosynthesis</keyword>
<keyword evidence="13" id="KW-1185">Reference proteome</keyword>
<sequence length="586" mass="61643">MKRRATMPRLIVLVAYAVLAASAGRPAQAQPAPEGASGWAEKPVSIAQSFMVVAANPLASDAGAAVLARGGSAIDAMVATQLVLNLVEPQSSGIGGGAFLLYWDAAKQRLTTFDGRETAPKAARPDLFLKPDGTPMSFLEAVVGGRSVGVPGTLALLELAHDLHGRLPWAELFQPAIDLAENGFTISPRLAGAIADTAAQGLDRSEATRAYLLQPDGQPRRAGTVLKNPAFAQSLRLIAREGAKALYRGEIGDAIVEAVQKAPVNPGLLTKEDLASYRVVLREPVCRPYRRVEVCGMGPPSSGGVAVLQILGLLEHFDMRSLGSGVDGMHVLLEASKLAFADRDLYLADDDFVPVPLRGLLDPSYLTVRAQAIRLDAAMPKAIPGNPPWREIGPLAPDTRDERPGTSQIVIVDRAGNAVSMTTTIESGFGSRLMAGGFMLNNELTDFSFQPEQNGRPVANRVEPGKRPRSSMAPTIVLDASRRPMLLIGSPGGSQIIGYVAQALVGILDWGMSPQAAVAMGHVLSRNGPAELEAGTPAAALEPALAARGHQVQVKPLNSGLHAILIGNGRLESGIDPRREGAARGQ</sequence>
<evidence type="ECO:0000256" key="4">
    <source>
        <dbReference type="ARBA" id="ARBA00022679"/>
    </source>
</evidence>
<keyword evidence="5 9" id="KW-0378">Hydrolase</keyword>
<dbReference type="InterPro" id="IPR043138">
    <property type="entry name" value="GGT_lsub"/>
</dbReference>
<dbReference type="InterPro" id="IPR043137">
    <property type="entry name" value="GGT_ssub_C"/>
</dbReference>
<name>A0ABU8XU02_9PROT</name>
<proteinExistence type="inferred from homology"/>
<evidence type="ECO:0000256" key="5">
    <source>
        <dbReference type="ARBA" id="ARBA00022801"/>
    </source>
</evidence>
<evidence type="ECO:0000313" key="13">
    <source>
        <dbReference type="Proteomes" id="UP001375743"/>
    </source>
</evidence>
<evidence type="ECO:0000256" key="6">
    <source>
        <dbReference type="ARBA" id="ARBA00023145"/>
    </source>
</evidence>
<evidence type="ECO:0000256" key="7">
    <source>
        <dbReference type="ARBA" id="ARBA00023315"/>
    </source>
</evidence>
<dbReference type="EC" id="3.4.19.13" evidence="9"/>
<evidence type="ECO:0000313" key="12">
    <source>
        <dbReference type="EMBL" id="MEK0083447.1"/>
    </source>
</evidence>
<evidence type="ECO:0000256" key="9">
    <source>
        <dbReference type="RuleBase" id="RU368036"/>
    </source>
</evidence>
<dbReference type="PRINTS" id="PR01210">
    <property type="entry name" value="GGTRANSPTASE"/>
</dbReference>
<dbReference type="Proteomes" id="UP001375743">
    <property type="component" value="Unassembled WGS sequence"/>
</dbReference>
<evidence type="ECO:0000256" key="3">
    <source>
        <dbReference type="ARBA" id="ARBA00009381"/>
    </source>
</evidence>
<reference evidence="12 13" key="1">
    <citation type="submission" date="2024-01" db="EMBL/GenBank/DDBJ databases">
        <title>Multi-omics insights into the function and evolution of sodium benzoate biodegradation pathways in Benzoatithermus flavus gen. nov., sp. nov. from hot spring.</title>
        <authorList>
            <person name="Hu C.-J."/>
            <person name="Li W.-J."/>
        </authorList>
    </citation>
    <scope>NUCLEOTIDE SEQUENCE [LARGE SCALE GENOMIC DNA]</scope>
    <source>
        <strain evidence="12 13">SYSU G07066</strain>
    </source>
</reference>
<comment type="catalytic activity">
    <reaction evidence="1 9">
        <text>an S-substituted glutathione + H2O = an S-substituted L-cysteinylglycine + L-glutamate</text>
        <dbReference type="Rhea" id="RHEA:59468"/>
        <dbReference type="ChEBI" id="CHEBI:15377"/>
        <dbReference type="ChEBI" id="CHEBI:29985"/>
        <dbReference type="ChEBI" id="CHEBI:90779"/>
        <dbReference type="ChEBI" id="CHEBI:143103"/>
        <dbReference type="EC" id="3.4.19.13"/>
    </reaction>
</comment>
<comment type="similarity">
    <text evidence="3 9">Belongs to the gamma-glutamyltransferase family.</text>
</comment>
<evidence type="ECO:0000256" key="2">
    <source>
        <dbReference type="ARBA" id="ARBA00001089"/>
    </source>
</evidence>
<dbReference type="PANTHER" id="PTHR43199">
    <property type="entry name" value="GLUTATHIONE HYDROLASE"/>
    <property type="match status" value="1"/>
</dbReference>
<comment type="subunit">
    <text evidence="9">This enzyme consists of two polypeptide chains, which are synthesized in precursor form from a single polypeptide.</text>
</comment>
<comment type="pathway">
    <text evidence="9">Sulfur metabolism; glutathione metabolism.</text>
</comment>
<comment type="PTM">
    <text evidence="9">Cleaved by autocatalysis into a large and a small subunit.</text>
</comment>
<evidence type="ECO:0000256" key="1">
    <source>
        <dbReference type="ARBA" id="ARBA00001049"/>
    </source>
</evidence>
<dbReference type="NCBIfam" id="TIGR00066">
    <property type="entry name" value="g_glut_trans"/>
    <property type="match status" value="1"/>
</dbReference>
<feature type="signal peptide" evidence="11">
    <location>
        <begin position="1"/>
        <end position="29"/>
    </location>
</feature>
<keyword evidence="7 9" id="KW-0012">Acyltransferase</keyword>
<dbReference type="EC" id="2.3.2.2" evidence="9"/>
<feature type="chain" id="PRO_5045413171" description="Glutathione hydrolase proenzyme" evidence="11">
    <location>
        <begin position="30"/>
        <end position="586"/>
    </location>
</feature>
<keyword evidence="11" id="KW-0732">Signal</keyword>
<comment type="catalytic activity">
    <reaction evidence="8 9">
        <text>an N-terminal (5-L-glutamyl)-[peptide] + an alpha-amino acid = 5-L-glutamyl amino acid + an N-terminal L-alpha-aminoacyl-[peptide]</text>
        <dbReference type="Rhea" id="RHEA:23904"/>
        <dbReference type="Rhea" id="RHEA-COMP:9780"/>
        <dbReference type="Rhea" id="RHEA-COMP:9795"/>
        <dbReference type="ChEBI" id="CHEBI:77644"/>
        <dbReference type="ChEBI" id="CHEBI:78597"/>
        <dbReference type="ChEBI" id="CHEBI:78599"/>
        <dbReference type="ChEBI" id="CHEBI:78608"/>
        <dbReference type="EC" id="2.3.2.2"/>
    </reaction>
</comment>
<gene>
    <name evidence="12" type="primary">ggt</name>
    <name evidence="12" type="ORF">U1T56_09815</name>
</gene>